<evidence type="ECO:0000256" key="2">
    <source>
        <dbReference type="SAM" id="Phobius"/>
    </source>
</evidence>
<evidence type="ECO:0000259" key="3">
    <source>
        <dbReference type="Pfam" id="PF14219"/>
    </source>
</evidence>
<sequence length="199" mass="21817">MRYALLLVNRSVLLHPFIAGAVTWIGVALSALVLFAVVASFVLLTNWLIARRAAAYAAGGVEDPRSTWELRAGCLVPFLNLVWAPVFVLELARVEHRTARLRGAVVAWWCAWVVGYALLVWAFATSFTRDPQGIADNTVTTILAYLVGLAALVLAFRVFQGFESNPVDRPARRWVMVPDEGESVSSPAPVETEQREPAA</sequence>
<keyword evidence="2" id="KW-0812">Transmembrane</keyword>
<name>A0A1E8PVJ9_9MYCO</name>
<gene>
    <name evidence="4" type="ORF">BEL07_28815</name>
</gene>
<comment type="caution">
    <text evidence="4">The sequence shown here is derived from an EMBL/GenBank/DDBJ whole genome shotgun (WGS) entry which is preliminary data.</text>
</comment>
<dbReference type="Pfam" id="PF14219">
    <property type="entry name" value="DUF4328"/>
    <property type="match status" value="1"/>
</dbReference>
<evidence type="ECO:0000313" key="5">
    <source>
        <dbReference type="Proteomes" id="UP000178953"/>
    </source>
</evidence>
<keyword evidence="2" id="KW-0472">Membrane</keyword>
<feature type="transmembrane region" description="Helical" evidence="2">
    <location>
        <begin position="104"/>
        <end position="127"/>
    </location>
</feature>
<dbReference type="Proteomes" id="UP000178953">
    <property type="component" value="Unassembled WGS sequence"/>
</dbReference>
<dbReference type="EMBL" id="MCHX01000147">
    <property type="protein sequence ID" value="OFJ50335.1"/>
    <property type="molecule type" value="Genomic_DNA"/>
</dbReference>
<feature type="region of interest" description="Disordered" evidence="1">
    <location>
        <begin position="178"/>
        <end position="199"/>
    </location>
</feature>
<reference evidence="4 5" key="1">
    <citation type="submission" date="2016-09" db="EMBL/GenBank/DDBJ databases">
        <title>genome sequence of Mycobacterium sp. 739 SCH.</title>
        <authorList>
            <person name="Greninger A.L."/>
            <person name="Qin X."/>
            <person name="Jerome K."/>
            <person name="Vora S."/>
            <person name="Quinn K."/>
        </authorList>
    </citation>
    <scope>NUCLEOTIDE SEQUENCE [LARGE SCALE GENOMIC DNA]</scope>
    <source>
        <strain evidence="4 5">SCH</strain>
    </source>
</reference>
<protein>
    <recommendedName>
        <fullName evidence="3">DUF4328 domain-containing protein</fullName>
    </recommendedName>
</protein>
<dbReference type="InterPro" id="IPR025565">
    <property type="entry name" value="DUF4328"/>
</dbReference>
<evidence type="ECO:0000313" key="4">
    <source>
        <dbReference type="EMBL" id="OFJ50335.1"/>
    </source>
</evidence>
<proteinExistence type="predicted"/>
<organism evidence="4 5">
    <name type="scientific">Mycolicibacterium grossiae</name>
    <dbReference type="NCBI Taxonomy" id="1552759"/>
    <lineage>
        <taxon>Bacteria</taxon>
        <taxon>Bacillati</taxon>
        <taxon>Actinomycetota</taxon>
        <taxon>Actinomycetes</taxon>
        <taxon>Mycobacteriales</taxon>
        <taxon>Mycobacteriaceae</taxon>
        <taxon>Mycolicibacterium</taxon>
    </lineage>
</organism>
<dbReference type="AlphaFoldDB" id="A0A1E8PVJ9"/>
<keyword evidence="2" id="KW-1133">Transmembrane helix</keyword>
<accession>A0A1E8PVJ9</accession>
<feature type="transmembrane region" description="Helical" evidence="2">
    <location>
        <begin position="21"/>
        <end position="50"/>
    </location>
</feature>
<feature type="domain" description="DUF4328" evidence="3">
    <location>
        <begin position="11"/>
        <end position="163"/>
    </location>
</feature>
<dbReference type="RefSeq" id="WP_070356431.1">
    <property type="nucleotide sequence ID" value="NZ_MCHX01000147.1"/>
</dbReference>
<keyword evidence="5" id="KW-1185">Reference proteome</keyword>
<evidence type="ECO:0000256" key="1">
    <source>
        <dbReference type="SAM" id="MobiDB-lite"/>
    </source>
</evidence>
<feature type="transmembrane region" description="Helical" evidence="2">
    <location>
        <begin position="139"/>
        <end position="159"/>
    </location>
</feature>